<organism evidence="1 2">
    <name type="scientific">Candidatus Methanoperedens nitratireducens</name>
    <dbReference type="NCBI Taxonomy" id="1392998"/>
    <lineage>
        <taxon>Archaea</taxon>
        <taxon>Methanobacteriati</taxon>
        <taxon>Methanobacteriota</taxon>
        <taxon>Stenosarchaea group</taxon>
        <taxon>Methanomicrobia</taxon>
        <taxon>Methanosarcinales</taxon>
        <taxon>ANME-2 cluster</taxon>
        <taxon>Candidatus Methanoperedentaceae</taxon>
        <taxon>Candidatus Methanoperedens</taxon>
    </lineage>
</organism>
<evidence type="ECO:0000313" key="2">
    <source>
        <dbReference type="Proteomes" id="UP000027153"/>
    </source>
</evidence>
<evidence type="ECO:0008006" key="3">
    <source>
        <dbReference type="Google" id="ProtNLM"/>
    </source>
</evidence>
<gene>
    <name evidence="1" type="ORF">ANME2D_00453</name>
</gene>
<accession>A0A062V7X1</accession>
<protein>
    <recommendedName>
        <fullName evidence="3">PD(D/E)XK endonuclease domain-containing protein</fullName>
    </recommendedName>
</protein>
<sequence length="167" mass="19920">MGILNKIGKVIDVLLEEENENYDKGVEFEKYVAKLFNQKYFSIADWTRDLSGKHDIRVESDSNPDLTVRYLPTNEKISVECKFRSNLYKGKLRWTYGLKIEDYRLYSRENNIPTFIAIGLGGYPDDPERMFCIPLEEAKYPELYPSIYERYERNPRKQFFWKRGMLS</sequence>
<comment type="caution">
    <text evidence="1">The sequence shown here is derived from an EMBL/GenBank/DDBJ whole genome shotgun (WGS) entry which is preliminary data.</text>
</comment>
<evidence type="ECO:0000313" key="1">
    <source>
        <dbReference type="EMBL" id="KCZ73387.1"/>
    </source>
</evidence>
<name>A0A062V7X1_9EURY</name>
<dbReference type="AlphaFoldDB" id="A0A062V7X1"/>
<keyword evidence="2" id="KW-1185">Reference proteome</keyword>
<dbReference type="PATRIC" id="fig|1392998.3.peg.50"/>
<reference evidence="1 2" key="1">
    <citation type="journal article" date="2013" name="Nature">
        <title>Anaerobic oxidation of methane coupled to nitrate reduction in a novel archaeal lineage.</title>
        <authorList>
            <person name="Haroon M.F."/>
            <person name="Hu S."/>
            <person name="Shi Y."/>
            <person name="Imelfort M."/>
            <person name="Keller J."/>
            <person name="Hugenholtz P."/>
            <person name="Yuan Z."/>
            <person name="Tyson G.W."/>
        </authorList>
    </citation>
    <scope>NUCLEOTIDE SEQUENCE [LARGE SCALE GENOMIC DNA]</scope>
    <source>
        <strain evidence="1 2">ANME-2d</strain>
    </source>
</reference>
<proteinExistence type="predicted"/>
<dbReference type="Proteomes" id="UP000027153">
    <property type="component" value="Unassembled WGS sequence"/>
</dbReference>
<dbReference type="OrthoDB" id="105769at2157"/>
<dbReference type="EMBL" id="JMIY01000001">
    <property type="protein sequence ID" value="KCZ73387.1"/>
    <property type="molecule type" value="Genomic_DNA"/>
</dbReference>
<dbReference type="RefSeq" id="WP_048088776.1">
    <property type="nucleotide sequence ID" value="NZ_JMIY01000001.1"/>
</dbReference>